<accession>A0A3E1BZG0</accession>
<evidence type="ECO:0000313" key="1">
    <source>
        <dbReference type="EMBL" id="RFC01161.1"/>
    </source>
</evidence>
<organism evidence="1 2">
    <name type="scientific">Rhizobium leguminosarum bv. trifolii</name>
    <dbReference type="NCBI Taxonomy" id="386"/>
    <lineage>
        <taxon>Bacteria</taxon>
        <taxon>Pseudomonadati</taxon>
        <taxon>Pseudomonadota</taxon>
        <taxon>Alphaproteobacteria</taxon>
        <taxon>Hyphomicrobiales</taxon>
        <taxon>Rhizobiaceae</taxon>
        <taxon>Rhizobium/Agrobacterium group</taxon>
        <taxon>Rhizobium</taxon>
    </lineage>
</organism>
<dbReference type="Gene3D" id="2.60.120.1390">
    <property type="match status" value="1"/>
</dbReference>
<dbReference type="Pfam" id="PF11175">
    <property type="entry name" value="DUF2961"/>
    <property type="match status" value="1"/>
</dbReference>
<evidence type="ECO:0008006" key="3">
    <source>
        <dbReference type="Google" id="ProtNLM"/>
    </source>
</evidence>
<dbReference type="InterPro" id="IPR021345">
    <property type="entry name" value="DUF2961"/>
</dbReference>
<sequence>MTSSNPGHSMLADLARVKDARTGRLSSWDQEGKNQDYWLIPANSTVRLAEIEGPGCITHIWMTQFCRRVLGAGLIDPTAGNYVAPVFEIHNALGLNWEIADPHYYRKVLLKIYWDDQDTPSVLAPLGDFFCTGHSMPGNFSSLPISVSCKPEERFRFGGSAAFNSYFQMPFGKRAIIEIENQNDVPYGQYFYIDFERYEAPLADDIAYFHANWRRENPCEGWGPNLQTNSPETNIPNLDGKENYVILETEGRGQYVGCNLSVAHFQGSWWGEGDEMIFVDEDSWPPSIHGTGTEDYFNHAWGMQNNAFLMNGSVIHESIVPGYQVSYRFHLTDPVRFKNRIRVTIEHGHANHLSDDWASTAYWYQTLPSPKLTILPVEQRLPTPPGDRVPERVSRDRLTVEQAAQIDAADERFRTYAELRDIEIEKKLETTRRRSAENVSRR</sequence>
<proteinExistence type="predicted"/>
<dbReference type="AlphaFoldDB" id="A0A3E1BZG0"/>
<reference evidence="1 2" key="1">
    <citation type="submission" date="2017-03" db="EMBL/GenBank/DDBJ databases">
        <title>Genome analysis of Rhizobial strains effectives or ineffectives for nitrogen fixation isolated from bean seeds.</title>
        <authorList>
            <person name="Peralta H."/>
            <person name="Aguilar-Vera A."/>
            <person name="Mora Y."/>
            <person name="Vargas-Lagunas C."/>
            <person name="Girard L."/>
            <person name="Mora J."/>
        </authorList>
    </citation>
    <scope>NUCLEOTIDE SEQUENCE [LARGE SCALE GENOMIC DNA]</scope>
    <source>
        <strain evidence="1 2">CCGM5</strain>
    </source>
</reference>
<dbReference type="EMBL" id="NAOO01000001">
    <property type="protein sequence ID" value="RFC01161.1"/>
    <property type="molecule type" value="Genomic_DNA"/>
</dbReference>
<protein>
    <recommendedName>
        <fullName evidence="3">DUF2961 domain-containing protein</fullName>
    </recommendedName>
</protein>
<evidence type="ECO:0000313" key="2">
    <source>
        <dbReference type="Proteomes" id="UP000256748"/>
    </source>
</evidence>
<dbReference type="Proteomes" id="UP000256748">
    <property type="component" value="Unassembled WGS sequence"/>
</dbReference>
<name>A0A3E1BZG0_RHILT</name>
<dbReference type="RefSeq" id="WP_116272183.1">
    <property type="nucleotide sequence ID" value="NZ_KZ859521.1"/>
</dbReference>
<gene>
    <name evidence="1" type="ORF">B5K10_02260</name>
</gene>
<comment type="caution">
    <text evidence="1">The sequence shown here is derived from an EMBL/GenBank/DDBJ whole genome shotgun (WGS) entry which is preliminary data.</text>
</comment>